<accession>B3SE75</accession>
<dbReference type="KEGG" id="tad:TRIADDRAFT_8320"/>
<reference evidence="5 6" key="1">
    <citation type="journal article" date="2008" name="Nature">
        <title>The Trichoplax genome and the nature of placozoans.</title>
        <authorList>
            <person name="Srivastava M."/>
            <person name="Begovic E."/>
            <person name="Chapman J."/>
            <person name="Putnam N.H."/>
            <person name="Hellsten U."/>
            <person name="Kawashima T."/>
            <person name="Kuo A."/>
            <person name="Mitros T."/>
            <person name="Salamov A."/>
            <person name="Carpenter M.L."/>
            <person name="Signorovitch A.Y."/>
            <person name="Moreno M.A."/>
            <person name="Kamm K."/>
            <person name="Grimwood J."/>
            <person name="Schmutz J."/>
            <person name="Shapiro H."/>
            <person name="Grigoriev I.V."/>
            <person name="Buss L.W."/>
            <person name="Schierwater B."/>
            <person name="Dellaporta S.L."/>
            <person name="Rokhsar D.S."/>
        </authorList>
    </citation>
    <scope>NUCLEOTIDE SEQUENCE [LARGE SCALE GENOMIC DNA]</scope>
    <source>
        <strain evidence="5 6">Grell-BS-1999</strain>
    </source>
</reference>
<dbReference type="OMA" id="ANRDNAC"/>
<feature type="domain" description="Kringle" evidence="4">
    <location>
        <begin position="1"/>
        <end position="80"/>
    </location>
</feature>
<dbReference type="GeneID" id="6759756"/>
<dbReference type="SUPFAM" id="SSF57440">
    <property type="entry name" value="Kringle-like"/>
    <property type="match status" value="1"/>
</dbReference>
<dbReference type="PROSITE" id="PS00021">
    <property type="entry name" value="KRINGLE_1"/>
    <property type="match status" value="1"/>
</dbReference>
<dbReference type="PANTHER" id="PTHR24261:SF7">
    <property type="entry name" value="KRINGLE DOMAIN-CONTAINING PROTEIN"/>
    <property type="match status" value="1"/>
</dbReference>
<dbReference type="HOGENOM" id="CLU_158332_2_1_1"/>
<name>B3SE75_TRIAD</name>
<gene>
    <name evidence="5" type="ORF">TRIADDRAFT_8320</name>
</gene>
<dbReference type="InterPro" id="IPR013806">
    <property type="entry name" value="Kringle-like"/>
</dbReference>
<dbReference type="SMART" id="SM00130">
    <property type="entry name" value="KR"/>
    <property type="match status" value="1"/>
</dbReference>
<dbReference type="FunFam" id="2.40.20.10:FF:000031">
    <property type="entry name" value="Plasminogen"/>
    <property type="match status" value="1"/>
</dbReference>
<evidence type="ECO:0000256" key="2">
    <source>
        <dbReference type="ARBA" id="ARBA00023157"/>
    </source>
</evidence>
<dbReference type="InterPro" id="IPR050759">
    <property type="entry name" value="Serine_protease_kringle"/>
</dbReference>
<evidence type="ECO:0000313" key="5">
    <source>
        <dbReference type="EMBL" id="EDV18972.1"/>
    </source>
</evidence>
<evidence type="ECO:0000259" key="4">
    <source>
        <dbReference type="PROSITE" id="PS50070"/>
    </source>
</evidence>
<evidence type="ECO:0000256" key="1">
    <source>
        <dbReference type="ARBA" id="ARBA00022572"/>
    </source>
</evidence>
<proteinExistence type="predicted"/>
<dbReference type="Gene3D" id="2.40.20.10">
    <property type="entry name" value="Plasminogen Kringle 4"/>
    <property type="match status" value="1"/>
</dbReference>
<dbReference type="Pfam" id="PF00051">
    <property type="entry name" value="Kringle"/>
    <property type="match status" value="1"/>
</dbReference>
<dbReference type="PANTHER" id="PTHR24261">
    <property type="entry name" value="PLASMINOGEN-RELATED"/>
    <property type="match status" value="1"/>
</dbReference>
<dbReference type="CTD" id="6759756"/>
<dbReference type="AlphaFoldDB" id="B3SE75"/>
<dbReference type="InterPro" id="IPR038178">
    <property type="entry name" value="Kringle_sf"/>
</dbReference>
<dbReference type="CDD" id="cd00108">
    <property type="entry name" value="KR"/>
    <property type="match status" value="1"/>
</dbReference>
<evidence type="ECO:0000313" key="6">
    <source>
        <dbReference type="Proteomes" id="UP000009022"/>
    </source>
</evidence>
<dbReference type="PRINTS" id="PR00018">
    <property type="entry name" value="KRINGLE"/>
</dbReference>
<dbReference type="InterPro" id="IPR000001">
    <property type="entry name" value="Kringle"/>
</dbReference>
<evidence type="ECO:0000256" key="3">
    <source>
        <dbReference type="PROSITE-ProRule" id="PRU00121"/>
    </source>
</evidence>
<feature type="non-terminal residue" evidence="5">
    <location>
        <position position="80"/>
    </location>
</feature>
<keyword evidence="1 3" id="KW-0420">Kringle</keyword>
<keyword evidence="6" id="KW-1185">Reference proteome</keyword>
<protein>
    <recommendedName>
        <fullName evidence="4">Kringle domain-containing protein</fullName>
    </recommendedName>
</protein>
<dbReference type="eggNOG" id="KOG1026">
    <property type="taxonomic scope" value="Eukaryota"/>
</dbReference>
<dbReference type="PROSITE" id="PS50070">
    <property type="entry name" value="KRINGLE_2"/>
    <property type="match status" value="1"/>
</dbReference>
<organism evidence="5 6">
    <name type="scientific">Trichoplax adhaerens</name>
    <name type="common">Trichoplax reptans</name>
    <dbReference type="NCBI Taxonomy" id="10228"/>
    <lineage>
        <taxon>Eukaryota</taxon>
        <taxon>Metazoa</taxon>
        <taxon>Placozoa</taxon>
        <taxon>Uniplacotomia</taxon>
        <taxon>Trichoplacea</taxon>
        <taxon>Trichoplacidae</taxon>
        <taxon>Trichoplax</taxon>
    </lineage>
</organism>
<keyword evidence="2" id="KW-1015">Disulfide bond</keyword>
<comment type="caution">
    <text evidence="3">Lacks conserved residue(s) required for the propagation of feature annotation.</text>
</comment>
<dbReference type="PhylomeDB" id="B3SE75"/>
<feature type="non-terminal residue" evidence="5">
    <location>
        <position position="1"/>
    </location>
</feature>
<dbReference type="InParanoid" id="B3SE75"/>
<dbReference type="Proteomes" id="UP000009022">
    <property type="component" value="Unassembled WGS sequence"/>
</dbReference>
<dbReference type="OrthoDB" id="41905at2759"/>
<dbReference type="InterPro" id="IPR018056">
    <property type="entry name" value="Kringle_CS"/>
</dbReference>
<dbReference type="RefSeq" id="XP_002118544.1">
    <property type="nucleotide sequence ID" value="XM_002118508.1"/>
</dbReference>
<sequence length="80" mass="8999">DCYSDRGQGYRGKTSITKQGYSCQSWNSQNPHSHPYNSSLYTDDDLSSNYCRNPGGLRSAPWCYTTLSNLSWQSCNITAC</sequence>
<dbReference type="EMBL" id="DS985373">
    <property type="protein sequence ID" value="EDV18972.1"/>
    <property type="molecule type" value="Genomic_DNA"/>
</dbReference>